<reference evidence="9 10" key="1">
    <citation type="submission" date="2018-07" db="EMBL/GenBank/DDBJ databases">
        <title>Genomic Encyclopedia of Type Strains, Phase III (KMG-III): the genomes of soil and plant-associated and newly described type strains.</title>
        <authorList>
            <person name="Whitman W."/>
        </authorList>
    </citation>
    <scope>NUCLEOTIDE SEQUENCE [LARGE SCALE GENOMIC DNA]</scope>
    <source>
        <strain evidence="9 10">CECT 8488</strain>
    </source>
</reference>
<dbReference type="GO" id="GO:0046872">
    <property type="term" value="F:metal ion binding"/>
    <property type="evidence" value="ECO:0007669"/>
    <property type="project" value="UniProtKB-KW"/>
</dbReference>
<evidence type="ECO:0000256" key="2">
    <source>
        <dbReference type="ARBA" id="ARBA00022617"/>
    </source>
</evidence>
<gene>
    <name evidence="9" type="ORF">DFP90_101138</name>
</gene>
<dbReference type="Pfam" id="PF00034">
    <property type="entry name" value="Cytochrom_C"/>
    <property type="match status" value="1"/>
</dbReference>
<dbReference type="InterPro" id="IPR036909">
    <property type="entry name" value="Cyt_c-like_dom_sf"/>
</dbReference>
<organism evidence="9 10">
    <name type="scientific">Aestuariispira insulae</name>
    <dbReference type="NCBI Taxonomy" id="1461337"/>
    <lineage>
        <taxon>Bacteria</taxon>
        <taxon>Pseudomonadati</taxon>
        <taxon>Pseudomonadota</taxon>
        <taxon>Alphaproteobacteria</taxon>
        <taxon>Rhodospirillales</taxon>
        <taxon>Kiloniellaceae</taxon>
        <taxon>Aestuariispira</taxon>
    </lineage>
</organism>
<dbReference type="InterPro" id="IPR002327">
    <property type="entry name" value="Cyt_c_1A/1B"/>
</dbReference>
<dbReference type="AlphaFoldDB" id="A0A3D9HVD9"/>
<name>A0A3D9HVD9_9PROT</name>
<dbReference type="PROSITE" id="PS51007">
    <property type="entry name" value="CYTC"/>
    <property type="match status" value="1"/>
</dbReference>
<protein>
    <submittedName>
        <fullName evidence="9">Cytochrome c</fullName>
    </submittedName>
</protein>
<dbReference type="SUPFAM" id="SSF46626">
    <property type="entry name" value="Cytochrome c"/>
    <property type="match status" value="1"/>
</dbReference>
<evidence type="ECO:0000256" key="7">
    <source>
        <dbReference type="SAM" id="SignalP"/>
    </source>
</evidence>
<keyword evidence="1" id="KW-0813">Transport</keyword>
<dbReference type="Proteomes" id="UP000256845">
    <property type="component" value="Unassembled WGS sequence"/>
</dbReference>
<evidence type="ECO:0000256" key="3">
    <source>
        <dbReference type="ARBA" id="ARBA00022723"/>
    </source>
</evidence>
<evidence type="ECO:0000313" key="9">
    <source>
        <dbReference type="EMBL" id="RED53351.1"/>
    </source>
</evidence>
<dbReference type="EMBL" id="QRDW01000001">
    <property type="protein sequence ID" value="RED53351.1"/>
    <property type="molecule type" value="Genomic_DNA"/>
</dbReference>
<dbReference type="InterPro" id="IPR009056">
    <property type="entry name" value="Cyt_c-like_dom"/>
</dbReference>
<proteinExistence type="predicted"/>
<evidence type="ECO:0000256" key="1">
    <source>
        <dbReference type="ARBA" id="ARBA00022448"/>
    </source>
</evidence>
<keyword evidence="3 6" id="KW-0479">Metal-binding</keyword>
<dbReference type="GO" id="GO:0020037">
    <property type="term" value="F:heme binding"/>
    <property type="evidence" value="ECO:0007669"/>
    <property type="project" value="InterPro"/>
</dbReference>
<accession>A0A3D9HVD9</accession>
<feature type="signal peptide" evidence="7">
    <location>
        <begin position="1"/>
        <end position="25"/>
    </location>
</feature>
<dbReference type="PANTHER" id="PTHR11961">
    <property type="entry name" value="CYTOCHROME C"/>
    <property type="match status" value="1"/>
</dbReference>
<keyword evidence="4" id="KW-0249">Electron transport</keyword>
<dbReference type="GO" id="GO:0009055">
    <property type="term" value="F:electron transfer activity"/>
    <property type="evidence" value="ECO:0007669"/>
    <property type="project" value="InterPro"/>
</dbReference>
<dbReference type="PRINTS" id="PR00604">
    <property type="entry name" value="CYTCHRMECIAB"/>
</dbReference>
<comment type="caution">
    <text evidence="9">The sequence shown here is derived from an EMBL/GenBank/DDBJ whole genome shotgun (WGS) entry which is preliminary data.</text>
</comment>
<keyword evidence="7" id="KW-0732">Signal</keyword>
<feature type="chain" id="PRO_5017613217" evidence="7">
    <location>
        <begin position="26"/>
        <end position="127"/>
    </location>
</feature>
<evidence type="ECO:0000259" key="8">
    <source>
        <dbReference type="PROSITE" id="PS51007"/>
    </source>
</evidence>
<keyword evidence="5 6" id="KW-0408">Iron</keyword>
<keyword evidence="10" id="KW-1185">Reference proteome</keyword>
<evidence type="ECO:0000256" key="5">
    <source>
        <dbReference type="ARBA" id="ARBA00023004"/>
    </source>
</evidence>
<evidence type="ECO:0000256" key="4">
    <source>
        <dbReference type="ARBA" id="ARBA00022982"/>
    </source>
</evidence>
<dbReference type="RefSeq" id="WP_115934504.1">
    <property type="nucleotide sequence ID" value="NZ_QRDW01000001.1"/>
</dbReference>
<evidence type="ECO:0000256" key="6">
    <source>
        <dbReference type="PROSITE-ProRule" id="PRU00433"/>
    </source>
</evidence>
<dbReference type="Gene3D" id="1.10.760.10">
    <property type="entry name" value="Cytochrome c-like domain"/>
    <property type="match status" value="1"/>
</dbReference>
<dbReference type="OrthoDB" id="9805828at2"/>
<sequence>MKNKTVMLLAGAALALTAGISGAQAAGDAAKGEKVFKKCKACHTLEAGDKHKTGPNLHGMFTRPAGKADGYKYTDGLAEADFNWDDESLDKWLANPKKFIKKTKMVLKLKKEDDRANVIAYLKEATK</sequence>
<feature type="domain" description="Cytochrome c" evidence="8">
    <location>
        <begin position="27"/>
        <end position="126"/>
    </location>
</feature>
<keyword evidence="2 6" id="KW-0349">Heme</keyword>
<evidence type="ECO:0000313" key="10">
    <source>
        <dbReference type="Proteomes" id="UP000256845"/>
    </source>
</evidence>